<accession>A0A3D8I842</accession>
<name>A0A3D8I842_9HELI</name>
<proteinExistence type="predicted"/>
<dbReference type="OrthoDB" id="5323721at2"/>
<organism evidence="1 2">
    <name type="scientific">Helicobacter didelphidarum</name>
    <dbReference type="NCBI Taxonomy" id="2040648"/>
    <lineage>
        <taxon>Bacteria</taxon>
        <taxon>Pseudomonadati</taxon>
        <taxon>Campylobacterota</taxon>
        <taxon>Epsilonproteobacteria</taxon>
        <taxon>Campylobacterales</taxon>
        <taxon>Helicobacteraceae</taxon>
        <taxon>Helicobacter</taxon>
    </lineage>
</organism>
<evidence type="ECO:0000313" key="1">
    <source>
        <dbReference type="EMBL" id="RDU61340.1"/>
    </source>
</evidence>
<sequence length="463" mass="54897">MQVKEYKIESFKADSDTLNEYLFYAYNLDNEYKDTPFDELPQNLQCISKNRDKFPKVTDRIKFKGTLRIAWSYDMKYNKHIDLIFFPEENPYLNYAYLYAKDFPKKISNEDNPREIIEMKPNYDINYEFVKEILSKAGMDTYHRKRFFEVRFGTAMFVPMEIEFEWYSVSLQYDIDTLDMMHPNELNKAEPITFPLYDTFLLAQNDLDSWAITLALGIIKSHYILPTNTKLNFKENITSWEESGIIKHISYNKIFSPLSTNALATTKTNFNDFIVNLKDRPDTKEGKVIAQLFSHKLKKTEELLDNESKLHKTIASKGYELFRKYKEQGSTDSGGYISYYQYTMQKSYYQSNKSKLINPLWRDTYLIYVQNILPNNWAKVWVVRPPDDNTKALGSDHYFFKEAKEEIFGYQSQWNLGSIKKFITPSYMDTFHNSPSQIKLYEGYIHTSGLDYLMPFGENYIKR</sequence>
<dbReference type="EMBL" id="NXLQ01000059">
    <property type="protein sequence ID" value="RDU61340.1"/>
    <property type="molecule type" value="Genomic_DNA"/>
</dbReference>
<dbReference type="Proteomes" id="UP000256379">
    <property type="component" value="Unassembled WGS sequence"/>
</dbReference>
<dbReference type="RefSeq" id="WP_115543879.1">
    <property type="nucleotide sequence ID" value="NZ_NXLQ01000059.1"/>
</dbReference>
<comment type="caution">
    <text evidence="1">The sequence shown here is derived from an EMBL/GenBank/DDBJ whole genome shotgun (WGS) entry which is preliminary data.</text>
</comment>
<dbReference type="AlphaFoldDB" id="A0A3D8I842"/>
<protein>
    <submittedName>
        <fullName evidence="1">Uncharacterized protein</fullName>
    </submittedName>
</protein>
<keyword evidence="2" id="KW-1185">Reference proteome</keyword>
<evidence type="ECO:0000313" key="2">
    <source>
        <dbReference type="Proteomes" id="UP000256379"/>
    </source>
</evidence>
<reference evidence="1 2" key="1">
    <citation type="submission" date="2018-04" db="EMBL/GenBank/DDBJ databases">
        <title>Novel Campyloabacter and Helicobacter Species and Strains.</title>
        <authorList>
            <person name="Mannion A.J."/>
            <person name="Shen Z."/>
            <person name="Fox J.G."/>
        </authorList>
    </citation>
    <scope>NUCLEOTIDE SEQUENCE [LARGE SCALE GENOMIC DNA]</scope>
    <source>
        <strain evidence="1 2">MIT 17-337</strain>
    </source>
</reference>
<gene>
    <name evidence="1" type="ORF">CQA53_10290</name>
</gene>